<feature type="domain" description="RmlD-like substrate binding" evidence="3">
    <location>
        <begin position="6"/>
        <end position="295"/>
    </location>
</feature>
<dbReference type="Pfam" id="PF04321">
    <property type="entry name" value="RmlD_sub_bind"/>
    <property type="match status" value="1"/>
</dbReference>
<evidence type="ECO:0000256" key="2">
    <source>
        <dbReference type="RuleBase" id="RU364082"/>
    </source>
</evidence>
<gene>
    <name evidence="4" type="primary">rfbD</name>
    <name evidence="4" type="ORF">JHE00_31435</name>
</gene>
<dbReference type="SUPFAM" id="SSF51735">
    <property type="entry name" value="NAD(P)-binding Rossmann-fold domains"/>
    <property type="match status" value="1"/>
</dbReference>
<accession>A0A934QY45</accession>
<dbReference type="EC" id="1.1.1.133" evidence="2"/>
<dbReference type="Gene3D" id="3.40.50.720">
    <property type="entry name" value="NAD(P)-binding Rossmann-like Domain"/>
    <property type="match status" value="1"/>
</dbReference>
<organism evidence="4 5">
    <name type="scientific">Prauserella cavernicola</name>
    <dbReference type="NCBI Taxonomy" id="2800127"/>
    <lineage>
        <taxon>Bacteria</taxon>
        <taxon>Bacillati</taxon>
        <taxon>Actinomycetota</taxon>
        <taxon>Actinomycetes</taxon>
        <taxon>Pseudonocardiales</taxon>
        <taxon>Pseudonocardiaceae</taxon>
        <taxon>Prauserella</taxon>
    </lineage>
</organism>
<keyword evidence="5" id="KW-1185">Reference proteome</keyword>
<comment type="caution">
    <text evidence="4">The sequence shown here is derived from an EMBL/GenBank/DDBJ whole genome shotgun (WGS) entry which is preliminary data.</text>
</comment>
<dbReference type="GO" id="GO:0005829">
    <property type="term" value="C:cytosol"/>
    <property type="evidence" value="ECO:0007669"/>
    <property type="project" value="TreeGrafter"/>
</dbReference>
<keyword evidence="2" id="KW-0521">NADP</keyword>
<protein>
    <recommendedName>
        <fullName evidence="2">dTDP-4-dehydrorhamnose reductase</fullName>
        <ecNumber evidence="2">1.1.1.133</ecNumber>
    </recommendedName>
</protein>
<dbReference type="GO" id="GO:0019305">
    <property type="term" value="P:dTDP-rhamnose biosynthetic process"/>
    <property type="evidence" value="ECO:0007669"/>
    <property type="project" value="TreeGrafter"/>
</dbReference>
<dbReference type="InterPro" id="IPR029903">
    <property type="entry name" value="RmlD-like-bd"/>
</dbReference>
<dbReference type="PANTHER" id="PTHR10491">
    <property type="entry name" value="DTDP-4-DEHYDRORHAMNOSE REDUCTASE"/>
    <property type="match status" value="1"/>
</dbReference>
<comment type="function">
    <text evidence="2">Catalyzes the reduction of dTDP-6-deoxy-L-lyxo-4-hexulose to yield dTDP-L-rhamnose.</text>
</comment>
<dbReference type="EMBL" id="JAENJH010000012">
    <property type="protein sequence ID" value="MBK1788865.1"/>
    <property type="molecule type" value="Genomic_DNA"/>
</dbReference>
<evidence type="ECO:0000313" key="5">
    <source>
        <dbReference type="Proteomes" id="UP000635245"/>
    </source>
</evidence>
<dbReference type="CDD" id="cd05254">
    <property type="entry name" value="dTDP_HR_like_SDR_e"/>
    <property type="match status" value="1"/>
</dbReference>
<evidence type="ECO:0000313" key="4">
    <source>
        <dbReference type="EMBL" id="MBK1788865.1"/>
    </source>
</evidence>
<dbReference type="AlphaFoldDB" id="A0A934QY45"/>
<dbReference type="PANTHER" id="PTHR10491:SF4">
    <property type="entry name" value="METHIONINE ADENOSYLTRANSFERASE 2 SUBUNIT BETA"/>
    <property type="match status" value="1"/>
</dbReference>
<dbReference type="NCBIfam" id="TIGR01214">
    <property type="entry name" value="rmlD"/>
    <property type="match status" value="1"/>
</dbReference>
<dbReference type="InterPro" id="IPR036291">
    <property type="entry name" value="NAD(P)-bd_dom_sf"/>
</dbReference>
<evidence type="ECO:0000259" key="3">
    <source>
        <dbReference type="Pfam" id="PF04321"/>
    </source>
</evidence>
<reference evidence="4" key="1">
    <citation type="submission" date="2020-12" db="EMBL/GenBank/DDBJ databases">
        <title>Prauserella sp. ASG 168, a novel actinomycete isolated from cave rock.</title>
        <authorList>
            <person name="Suriyachadkun C."/>
        </authorList>
    </citation>
    <scope>NUCLEOTIDE SEQUENCE</scope>
    <source>
        <strain evidence="4">ASG 168</strain>
    </source>
</reference>
<dbReference type="InterPro" id="IPR005913">
    <property type="entry name" value="dTDP_dehydrorham_reduct"/>
</dbReference>
<keyword evidence="2 4" id="KW-0560">Oxidoreductase</keyword>
<dbReference type="RefSeq" id="WP_200325218.1">
    <property type="nucleotide sequence ID" value="NZ_JAENJH010000012.1"/>
</dbReference>
<comment type="pathway">
    <text evidence="2">Carbohydrate biosynthesis; dTDP-L-rhamnose biosynthesis.</text>
</comment>
<proteinExistence type="inferred from homology"/>
<dbReference type="Gene3D" id="3.90.25.10">
    <property type="entry name" value="UDP-galactose 4-epimerase, domain 1"/>
    <property type="match status" value="1"/>
</dbReference>
<comment type="similarity">
    <text evidence="1 2">Belongs to the dTDP-4-dehydrorhamnose reductase family.</text>
</comment>
<sequence>MAKLALLVPGGSGQLGRDLAALTSDDVDVRAPGSAALDVTQTGAVVEAVTDLASRAREAGSFPVVVNAAAYTAVDAAEEDEARAFAVNADGPRVLAAVCSSRRVPLVHVSTDYVFAGDGDRPYEPDSPLGPHSAYGRTKAAGEDAVLGSGASAWIVRTAWAYGATGANFVKTMARLESERETLSVVDDQRGSPTWSADLAAGLVELAGRIAEDRGPERSVLHCTGGGDTTWHGFARAIFEELGADPDRVHPCSTDEFPRPAPRPAYSVLSNEAWSESGLTPLRPWREALHAFVAAHREALRQPTARR</sequence>
<name>A0A934QY45_9PSEU</name>
<dbReference type="GO" id="GO:0008831">
    <property type="term" value="F:dTDP-4-dehydrorhamnose reductase activity"/>
    <property type="evidence" value="ECO:0007669"/>
    <property type="project" value="UniProtKB-EC"/>
</dbReference>
<dbReference type="Proteomes" id="UP000635245">
    <property type="component" value="Unassembled WGS sequence"/>
</dbReference>
<evidence type="ECO:0000256" key="1">
    <source>
        <dbReference type="ARBA" id="ARBA00010944"/>
    </source>
</evidence>